<protein>
    <submittedName>
        <fullName evidence="3">Uncharacterized protein</fullName>
    </submittedName>
</protein>
<reference evidence="2" key="2">
    <citation type="submission" date="2001-05" db="EMBL/GenBank/DDBJ databases">
        <title>Oryza sativa nipponbare(GA3) genomic DNA, chromosome 6, PAC clone:P0429G06.</title>
        <authorList>
            <person name="Sasaki T."/>
            <person name="Matsumoto T."/>
            <person name="Yamamoto K."/>
        </authorList>
    </citation>
    <scope>NUCLEOTIDE SEQUENCE</scope>
</reference>
<proteinExistence type="predicted"/>
<evidence type="ECO:0000313" key="2">
    <source>
        <dbReference type="EMBL" id="BAD35516.1"/>
    </source>
</evidence>
<feature type="region of interest" description="Disordered" evidence="1">
    <location>
        <begin position="1"/>
        <end position="29"/>
    </location>
</feature>
<dbReference type="Proteomes" id="UP000000763">
    <property type="component" value="Chromosome 6"/>
</dbReference>
<dbReference type="EMBL" id="AP003626">
    <property type="protein sequence ID" value="BAD35516.1"/>
    <property type="molecule type" value="Genomic_DNA"/>
</dbReference>
<dbReference type="AlphaFoldDB" id="Q69WY9"/>
<gene>
    <name evidence="3" type="ORF">P0417G12.4</name>
    <name evidence="2" type="ORF">P0429G06.21</name>
</gene>
<evidence type="ECO:0000256" key="1">
    <source>
        <dbReference type="SAM" id="MobiDB-lite"/>
    </source>
</evidence>
<dbReference type="EMBL" id="AP003711">
    <property type="protein sequence ID" value="BAD35548.1"/>
    <property type="molecule type" value="Genomic_DNA"/>
</dbReference>
<name>Q69WY9_ORYSJ</name>
<evidence type="ECO:0000313" key="4">
    <source>
        <dbReference type="Proteomes" id="UP000000763"/>
    </source>
</evidence>
<reference evidence="4" key="3">
    <citation type="journal article" date="2005" name="Nature">
        <title>The map-based sequence of the rice genome.</title>
        <authorList>
            <consortium name="International rice genome sequencing project (IRGSP)"/>
            <person name="Matsumoto T."/>
            <person name="Wu J."/>
            <person name="Kanamori H."/>
            <person name="Katayose Y."/>
            <person name="Fujisawa M."/>
            <person name="Namiki N."/>
            <person name="Mizuno H."/>
            <person name="Yamamoto K."/>
            <person name="Antonio B.A."/>
            <person name="Baba T."/>
            <person name="Sakata K."/>
            <person name="Nagamura Y."/>
            <person name="Aoki H."/>
            <person name="Arikawa K."/>
            <person name="Arita K."/>
            <person name="Bito T."/>
            <person name="Chiden Y."/>
            <person name="Fujitsuka N."/>
            <person name="Fukunaka R."/>
            <person name="Hamada M."/>
            <person name="Harada C."/>
            <person name="Hayashi A."/>
            <person name="Hijishita S."/>
            <person name="Honda M."/>
            <person name="Hosokawa S."/>
            <person name="Ichikawa Y."/>
            <person name="Idonuma A."/>
            <person name="Iijima M."/>
            <person name="Ikeda M."/>
            <person name="Ikeno M."/>
            <person name="Ito K."/>
            <person name="Ito S."/>
            <person name="Ito T."/>
            <person name="Ito Y."/>
            <person name="Ito Y."/>
            <person name="Iwabuchi A."/>
            <person name="Kamiya K."/>
            <person name="Karasawa W."/>
            <person name="Kurita K."/>
            <person name="Katagiri S."/>
            <person name="Kikuta A."/>
            <person name="Kobayashi H."/>
            <person name="Kobayashi N."/>
            <person name="Machita K."/>
            <person name="Maehara T."/>
            <person name="Masukawa M."/>
            <person name="Mizubayashi T."/>
            <person name="Mukai Y."/>
            <person name="Nagasaki H."/>
            <person name="Nagata Y."/>
            <person name="Naito S."/>
            <person name="Nakashima M."/>
            <person name="Nakama Y."/>
            <person name="Nakamichi Y."/>
            <person name="Nakamura M."/>
            <person name="Meguro A."/>
            <person name="Negishi M."/>
            <person name="Ohta I."/>
            <person name="Ohta T."/>
            <person name="Okamoto M."/>
            <person name="Ono N."/>
            <person name="Saji S."/>
            <person name="Sakaguchi M."/>
            <person name="Sakai K."/>
            <person name="Shibata M."/>
            <person name="Shimokawa T."/>
            <person name="Song J."/>
            <person name="Takazaki Y."/>
            <person name="Terasawa K."/>
            <person name="Tsugane M."/>
            <person name="Tsuji K."/>
            <person name="Ueda S."/>
            <person name="Waki K."/>
            <person name="Yamagata H."/>
            <person name="Yamamoto M."/>
            <person name="Yamamoto S."/>
            <person name="Yamane H."/>
            <person name="Yoshiki S."/>
            <person name="Yoshihara R."/>
            <person name="Yukawa K."/>
            <person name="Zhong H."/>
            <person name="Yano M."/>
            <person name="Yuan Q."/>
            <person name="Ouyang S."/>
            <person name="Liu J."/>
            <person name="Jones K.M."/>
            <person name="Gansberger K."/>
            <person name="Moffat K."/>
            <person name="Hill J."/>
            <person name="Bera J."/>
            <person name="Fadrosh D."/>
            <person name="Jin S."/>
            <person name="Johri S."/>
            <person name="Kim M."/>
            <person name="Overton L."/>
            <person name="Reardon M."/>
            <person name="Tsitrin T."/>
            <person name="Vuong H."/>
            <person name="Weaver B."/>
            <person name="Ciecko A."/>
            <person name="Tallon L."/>
            <person name="Jackson J."/>
            <person name="Pai G."/>
            <person name="Aken S.V."/>
            <person name="Utterback T."/>
            <person name="Reidmuller S."/>
            <person name="Feldblyum T."/>
            <person name="Hsiao J."/>
            <person name="Zismann V."/>
            <person name="Iobst S."/>
            <person name="de Vazeille A.R."/>
            <person name="Buell C.R."/>
            <person name="Ying K."/>
            <person name="Li Y."/>
            <person name="Lu T."/>
            <person name="Huang Y."/>
            <person name="Zhao Q."/>
            <person name="Feng Q."/>
            <person name="Zhang L."/>
            <person name="Zhu J."/>
            <person name="Weng Q."/>
            <person name="Mu J."/>
            <person name="Lu Y."/>
            <person name="Fan D."/>
            <person name="Liu Y."/>
            <person name="Guan J."/>
            <person name="Zhang Y."/>
            <person name="Yu S."/>
            <person name="Liu X."/>
            <person name="Zhang Y."/>
            <person name="Hong G."/>
            <person name="Han B."/>
            <person name="Choisne N."/>
            <person name="Demange N."/>
            <person name="Orjeda G."/>
            <person name="Samain S."/>
            <person name="Cattolico L."/>
            <person name="Pelletier E."/>
            <person name="Couloux A."/>
            <person name="Segurens B."/>
            <person name="Wincker P."/>
            <person name="D'Hont A."/>
            <person name="Scarpelli C."/>
            <person name="Weissenbach J."/>
            <person name="Salanoubat M."/>
            <person name="Quetier F."/>
            <person name="Yu Y."/>
            <person name="Kim H.R."/>
            <person name="Rambo T."/>
            <person name="Currie J."/>
            <person name="Collura K."/>
            <person name="Luo M."/>
            <person name="Yang T."/>
            <person name="Ammiraju J.S.S."/>
            <person name="Engler F."/>
            <person name="Soderlund C."/>
            <person name="Wing R.A."/>
            <person name="Palmer L.E."/>
            <person name="de la Bastide M."/>
            <person name="Spiegel L."/>
            <person name="Nascimento L."/>
            <person name="Zutavern T."/>
            <person name="O'Shaughnessy A."/>
            <person name="Dike S."/>
            <person name="Dedhia N."/>
            <person name="Preston R."/>
            <person name="Balija V."/>
            <person name="McCombie W.R."/>
            <person name="Chow T."/>
            <person name="Chen H."/>
            <person name="Chung M."/>
            <person name="Chen C."/>
            <person name="Shaw J."/>
            <person name="Wu H."/>
            <person name="Hsiao K."/>
            <person name="Chao Y."/>
            <person name="Chu M."/>
            <person name="Cheng C."/>
            <person name="Hour A."/>
            <person name="Lee P."/>
            <person name="Lin S."/>
            <person name="Lin Y."/>
            <person name="Liou J."/>
            <person name="Liu S."/>
            <person name="Hsing Y."/>
            <person name="Raghuvanshi S."/>
            <person name="Mohanty A."/>
            <person name="Bharti A.K."/>
            <person name="Gaur A."/>
            <person name="Gupta V."/>
            <person name="Kumar D."/>
            <person name="Ravi V."/>
            <person name="Vij S."/>
            <person name="Kapur A."/>
            <person name="Khurana P."/>
            <person name="Khurana P."/>
            <person name="Khurana J.P."/>
            <person name="Tyagi A.K."/>
            <person name="Gaikwad K."/>
            <person name="Singh A."/>
            <person name="Dalal V."/>
            <person name="Srivastava S."/>
            <person name="Dixit A."/>
            <person name="Pal A.K."/>
            <person name="Ghazi I.A."/>
            <person name="Yadav M."/>
            <person name="Pandit A."/>
            <person name="Bhargava A."/>
            <person name="Sureshbabu K."/>
            <person name="Batra K."/>
            <person name="Sharma T.R."/>
            <person name="Mohapatra T."/>
            <person name="Singh N.K."/>
            <person name="Messing J."/>
            <person name="Nelson A.B."/>
            <person name="Fuks G."/>
            <person name="Kavchok S."/>
            <person name="Keizer G."/>
            <person name="Linton E."/>
            <person name="Llaca V."/>
            <person name="Song R."/>
            <person name="Tanyolac B."/>
            <person name="Young S."/>
            <person name="Ho-Il K."/>
            <person name="Hahn J.H."/>
            <person name="Sangsakoo G."/>
            <person name="Vanavichit A."/>
            <person name="de Mattos Luiz.A.T."/>
            <person name="Zimmer P.D."/>
            <person name="Malone G."/>
            <person name="Dellagostin O."/>
            <person name="de Oliveira A.C."/>
            <person name="Bevan M."/>
            <person name="Bancroft I."/>
            <person name="Minx P."/>
            <person name="Cordum H."/>
            <person name="Wilson R."/>
            <person name="Cheng Z."/>
            <person name="Jin W."/>
            <person name="Jiang J."/>
            <person name="Leong S.A."/>
            <person name="Iwama H."/>
            <person name="Gojobori T."/>
            <person name="Itoh T."/>
            <person name="Niimura Y."/>
            <person name="Fujii Y."/>
            <person name="Habara T."/>
            <person name="Sakai H."/>
            <person name="Sato Y."/>
            <person name="Wilson G."/>
            <person name="Kumar K."/>
            <person name="McCouch S."/>
            <person name="Juretic N."/>
            <person name="Hoen D."/>
            <person name="Wright S."/>
            <person name="Bruskiewich R."/>
            <person name="Bureau T."/>
            <person name="Miyao A."/>
            <person name="Hirochika H."/>
            <person name="Nishikawa T."/>
            <person name="Kadowaki K."/>
            <person name="Sugiura M."/>
            <person name="Burr B."/>
            <person name="Sasaki T."/>
        </authorList>
    </citation>
    <scope>NUCLEOTIDE SEQUENCE [LARGE SCALE GENOMIC DNA]</scope>
    <source>
        <strain evidence="4">cv. Nipponbare</strain>
    </source>
</reference>
<reference evidence="4" key="4">
    <citation type="journal article" date="2008" name="Nucleic Acids Res.">
        <title>The rice annotation project database (RAP-DB): 2008 update.</title>
        <authorList>
            <consortium name="The rice annotation project (RAP)"/>
        </authorList>
    </citation>
    <scope>GENOME REANNOTATION</scope>
    <source>
        <strain evidence="4">cv. Nipponbare</strain>
    </source>
</reference>
<accession>Q69WY9</accession>
<reference evidence="3" key="1">
    <citation type="submission" date="2001-05" db="EMBL/GenBank/DDBJ databases">
        <title>Oryza sativa nipponbare(GA3) genomic DNA, chromosome 6, PAC clone:P0417G12.</title>
        <authorList>
            <person name="Sasaki T."/>
            <person name="Matsumoto T."/>
            <person name="Yamamoto K."/>
        </authorList>
    </citation>
    <scope>NUCLEOTIDE SEQUENCE</scope>
</reference>
<sequence length="68" mass="7503">MDASRAHSSAVGILLNGERKAQQSRRRGAAPRRWLDALWQSCSKWKGDGVGAGRWPAQQPLFSTIRGN</sequence>
<organism evidence="3 4">
    <name type="scientific">Oryza sativa subsp. japonica</name>
    <name type="common">Rice</name>
    <dbReference type="NCBI Taxonomy" id="39947"/>
    <lineage>
        <taxon>Eukaryota</taxon>
        <taxon>Viridiplantae</taxon>
        <taxon>Streptophyta</taxon>
        <taxon>Embryophyta</taxon>
        <taxon>Tracheophyta</taxon>
        <taxon>Spermatophyta</taxon>
        <taxon>Magnoliopsida</taxon>
        <taxon>Liliopsida</taxon>
        <taxon>Poales</taxon>
        <taxon>Poaceae</taxon>
        <taxon>BOP clade</taxon>
        <taxon>Oryzoideae</taxon>
        <taxon>Oryzeae</taxon>
        <taxon>Oryzinae</taxon>
        <taxon>Oryza</taxon>
        <taxon>Oryza sativa</taxon>
    </lineage>
</organism>
<evidence type="ECO:0000313" key="3">
    <source>
        <dbReference type="EMBL" id="BAD35548.1"/>
    </source>
</evidence>